<evidence type="ECO:0000313" key="2">
    <source>
        <dbReference type="EMBL" id="VFK09340.1"/>
    </source>
</evidence>
<dbReference type="InterPro" id="IPR058548">
    <property type="entry name" value="MlaB-like_STAS"/>
</dbReference>
<name>A0A450XAS2_9GAMM</name>
<accession>A0A450XAS2</accession>
<dbReference type="InterPro" id="IPR002645">
    <property type="entry name" value="STAS_dom"/>
</dbReference>
<dbReference type="InterPro" id="IPR036513">
    <property type="entry name" value="STAS_dom_sf"/>
</dbReference>
<evidence type="ECO:0000259" key="1">
    <source>
        <dbReference type="PROSITE" id="PS50801"/>
    </source>
</evidence>
<dbReference type="CDD" id="cd07043">
    <property type="entry name" value="STAS_anti-anti-sigma_factors"/>
    <property type="match status" value="1"/>
</dbReference>
<reference evidence="3" key="1">
    <citation type="submission" date="2019-02" db="EMBL/GenBank/DDBJ databases">
        <authorList>
            <person name="Gruber-Vodicka R. H."/>
            <person name="Seah K. B. B."/>
        </authorList>
    </citation>
    <scope>NUCLEOTIDE SEQUENCE</scope>
    <source>
        <strain evidence="2">BECK_S312</strain>
        <strain evidence="3">BECK_S426</strain>
    </source>
</reference>
<dbReference type="PROSITE" id="PS50801">
    <property type="entry name" value="STAS"/>
    <property type="match status" value="1"/>
</dbReference>
<gene>
    <name evidence="2" type="ORF">BECKLPF1236A_GA0070988_1002318</name>
    <name evidence="3" type="ORF">BECKLPF1236C_GA0070990_1003514</name>
</gene>
<dbReference type="Gene3D" id="3.30.750.24">
    <property type="entry name" value="STAS domain"/>
    <property type="match status" value="1"/>
</dbReference>
<dbReference type="EMBL" id="CAADFM010000023">
    <property type="protein sequence ID" value="VFK09340.1"/>
    <property type="molecule type" value="Genomic_DNA"/>
</dbReference>
<organism evidence="3">
    <name type="scientific">Candidatus Kentrum sp. LPFa</name>
    <dbReference type="NCBI Taxonomy" id="2126335"/>
    <lineage>
        <taxon>Bacteria</taxon>
        <taxon>Pseudomonadati</taxon>
        <taxon>Pseudomonadota</taxon>
        <taxon>Gammaproteobacteria</taxon>
        <taxon>Candidatus Kentrum</taxon>
    </lineage>
</organism>
<protein>
    <submittedName>
        <fullName evidence="3">Anti-sigma-factor antagonist</fullName>
    </submittedName>
</protein>
<dbReference type="EMBL" id="CAADFP010000035">
    <property type="protein sequence ID" value="VFK26422.1"/>
    <property type="molecule type" value="Genomic_DNA"/>
</dbReference>
<proteinExistence type="predicted"/>
<dbReference type="SUPFAM" id="SSF52091">
    <property type="entry name" value="SpoIIaa-like"/>
    <property type="match status" value="1"/>
</dbReference>
<dbReference type="AlphaFoldDB" id="A0A450XAS2"/>
<evidence type="ECO:0000313" key="3">
    <source>
        <dbReference type="EMBL" id="VFK26422.1"/>
    </source>
</evidence>
<sequence>MTETASNTELRATGEGEFSLSGELTFASVPSLWRKAKYPFPDTHGISLDLGGVIHSDSAGLALMVEWLRESNMRGATLAFQNIPTQMLSLARTAGIDAFLQAPG</sequence>
<dbReference type="Pfam" id="PF13466">
    <property type="entry name" value="STAS_2"/>
    <property type="match status" value="1"/>
</dbReference>
<feature type="domain" description="STAS" evidence="1">
    <location>
        <begin position="18"/>
        <end position="104"/>
    </location>
</feature>